<dbReference type="AlphaFoldDB" id="A0A251TUY3"/>
<dbReference type="InParanoid" id="A0A251TUY3"/>
<accession>A0A251TUY3</accession>
<name>A0A251TUY3_HELAN</name>
<evidence type="ECO:0000313" key="1">
    <source>
        <dbReference type="EMBL" id="OTG14734.1"/>
    </source>
</evidence>
<gene>
    <name evidence="1" type="ORF">HannXRQ_Chr09g0252721</name>
</gene>
<organism evidence="1 2">
    <name type="scientific">Helianthus annuus</name>
    <name type="common">Common sunflower</name>
    <dbReference type="NCBI Taxonomy" id="4232"/>
    <lineage>
        <taxon>Eukaryota</taxon>
        <taxon>Viridiplantae</taxon>
        <taxon>Streptophyta</taxon>
        <taxon>Embryophyta</taxon>
        <taxon>Tracheophyta</taxon>
        <taxon>Spermatophyta</taxon>
        <taxon>Magnoliopsida</taxon>
        <taxon>eudicotyledons</taxon>
        <taxon>Gunneridae</taxon>
        <taxon>Pentapetalae</taxon>
        <taxon>asterids</taxon>
        <taxon>campanulids</taxon>
        <taxon>Asterales</taxon>
        <taxon>Asteraceae</taxon>
        <taxon>Asteroideae</taxon>
        <taxon>Heliantheae alliance</taxon>
        <taxon>Heliantheae</taxon>
        <taxon>Helianthus</taxon>
    </lineage>
</organism>
<reference evidence="2" key="1">
    <citation type="journal article" date="2017" name="Nature">
        <title>The sunflower genome provides insights into oil metabolism, flowering and Asterid evolution.</title>
        <authorList>
            <person name="Badouin H."/>
            <person name="Gouzy J."/>
            <person name="Grassa C.J."/>
            <person name="Murat F."/>
            <person name="Staton S.E."/>
            <person name="Cottret L."/>
            <person name="Lelandais-Briere C."/>
            <person name="Owens G.L."/>
            <person name="Carrere S."/>
            <person name="Mayjonade B."/>
            <person name="Legrand L."/>
            <person name="Gill N."/>
            <person name="Kane N.C."/>
            <person name="Bowers J.E."/>
            <person name="Hubner S."/>
            <person name="Bellec A."/>
            <person name="Berard A."/>
            <person name="Berges H."/>
            <person name="Blanchet N."/>
            <person name="Boniface M.C."/>
            <person name="Brunel D."/>
            <person name="Catrice O."/>
            <person name="Chaidir N."/>
            <person name="Claudel C."/>
            <person name="Donnadieu C."/>
            <person name="Faraut T."/>
            <person name="Fievet G."/>
            <person name="Helmstetter N."/>
            <person name="King M."/>
            <person name="Knapp S.J."/>
            <person name="Lai Z."/>
            <person name="Le Paslier M.C."/>
            <person name="Lippi Y."/>
            <person name="Lorenzon L."/>
            <person name="Mandel J.R."/>
            <person name="Marage G."/>
            <person name="Marchand G."/>
            <person name="Marquand E."/>
            <person name="Bret-Mestries E."/>
            <person name="Morien E."/>
            <person name="Nambeesan S."/>
            <person name="Nguyen T."/>
            <person name="Pegot-Espagnet P."/>
            <person name="Pouilly N."/>
            <person name="Raftis F."/>
            <person name="Sallet E."/>
            <person name="Schiex T."/>
            <person name="Thomas J."/>
            <person name="Vandecasteele C."/>
            <person name="Vares D."/>
            <person name="Vear F."/>
            <person name="Vautrin S."/>
            <person name="Crespi M."/>
            <person name="Mangin B."/>
            <person name="Burke J.M."/>
            <person name="Salse J."/>
            <person name="Munos S."/>
            <person name="Vincourt P."/>
            <person name="Rieseberg L.H."/>
            <person name="Langlade N.B."/>
        </authorList>
    </citation>
    <scope>NUCLEOTIDE SEQUENCE [LARGE SCALE GENOMIC DNA]</scope>
    <source>
        <strain evidence="2">cv. SF193</strain>
    </source>
</reference>
<dbReference type="Proteomes" id="UP000215914">
    <property type="component" value="Chromosome 9"/>
</dbReference>
<proteinExistence type="predicted"/>
<dbReference type="STRING" id="4232.A0A251TUY3"/>
<keyword evidence="2" id="KW-1185">Reference proteome</keyword>
<protein>
    <submittedName>
        <fullName evidence="1">Putative amidase</fullName>
    </submittedName>
</protein>
<evidence type="ECO:0000313" key="2">
    <source>
        <dbReference type="Proteomes" id="UP000215914"/>
    </source>
</evidence>
<sequence>MLNFTMDVDMLAHFNTWQRSGQDDEFEAQDQWPTELRRARVIPAVDYIIFRM</sequence>
<dbReference type="EMBL" id="CM007898">
    <property type="protein sequence ID" value="OTG14734.1"/>
    <property type="molecule type" value="Genomic_DNA"/>
</dbReference>